<organism evidence="3 4">
    <name type="scientific">Hymenobacter psychrotolerans DSM 18569</name>
    <dbReference type="NCBI Taxonomy" id="1121959"/>
    <lineage>
        <taxon>Bacteria</taxon>
        <taxon>Pseudomonadati</taxon>
        <taxon>Bacteroidota</taxon>
        <taxon>Cytophagia</taxon>
        <taxon>Cytophagales</taxon>
        <taxon>Hymenobacteraceae</taxon>
        <taxon>Hymenobacter</taxon>
    </lineage>
</organism>
<proteinExistence type="predicted"/>
<dbReference type="RefSeq" id="WP_084549098.1">
    <property type="nucleotide sequence ID" value="NZ_FRAS01000018.1"/>
</dbReference>
<dbReference type="InterPro" id="IPR052918">
    <property type="entry name" value="Motility_Chemotaxis_Reg"/>
</dbReference>
<sequence>MKIIYSLSMASLMLLWHTVSAFAQNPPGWAWAKQIGVFTSSQTARNSVAGLGHDAAGNLYLAGNYVGTPIFDGLAASNLGESDVFIAKYSPGGSLIWLRALQSTGIDVTTSLAVDANGRCTLTGNFGSGSGANLSFSSFGVSTTLIGAAALGLPASNNSYEALSFVVAIDATGNLLWAHNPSPTYGLTIVATHLDSSSNCYVSANTSSQSALVVTGQNHPAVGVYDAVLIKYNSAGQPVWTRRVGTLGGYATAAAVKTDNSGAAYWLVGHSGTLTVDQTTVNAPANGTNSLVKLSAASRVRWIKNNLLRVGTANAVDQLLHTSASDNTIYLSCNSSGGAISFDSPASPLVVPTNTYTGCVARCDTAGQIQWVKPVLSATNVAGGWQGPLNTSIKNLIPDASGYTVVTSTSRAGTTTFSGFGASFSPSEGGLIGIAHFNGNTHLADWVRVGGVPASLQQIGGEANGSTVDSGGNVFVAGAFAGTARFGGTTLTSATIAYPEIFFAKLDQTVLSNRKAATGLRWALYPNPARHSVTVADLPASVRLRLTDAQGRTVRVFGAAVAPGRRQLPLSGLAPGLYLLHAEANTGIYMPQKLLIE</sequence>
<feature type="domain" description="Secretion system C-terminal sorting" evidence="2">
    <location>
        <begin position="524"/>
        <end position="596"/>
    </location>
</feature>
<keyword evidence="1" id="KW-0732">Signal</keyword>
<dbReference type="Proteomes" id="UP000183947">
    <property type="component" value="Unassembled WGS sequence"/>
</dbReference>
<dbReference type="InterPro" id="IPR026444">
    <property type="entry name" value="Secre_tail"/>
</dbReference>
<evidence type="ECO:0000313" key="3">
    <source>
        <dbReference type="EMBL" id="SHL63792.1"/>
    </source>
</evidence>
<gene>
    <name evidence="3" type="ORF">SAMN02746009_03101</name>
</gene>
<dbReference type="NCBIfam" id="TIGR04183">
    <property type="entry name" value="Por_Secre_tail"/>
    <property type="match status" value="1"/>
</dbReference>
<feature type="signal peptide" evidence="1">
    <location>
        <begin position="1"/>
        <end position="23"/>
    </location>
</feature>
<evidence type="ECO:0000313" key="4">
    <source>
        <dbReference type="Proteomes" id="UP000183947"/>
    </source>
</evidence>
<dbReference type="Pfam" id="PF18962">
    <property type="entry name" value="Por_Secre_tail"/>
    <property type="match status" value="1"/>
</dbReference>
<dbReference type="AlphaFoldDB" id="A0A1M7C943"/>
<dbReference type="OrthoDB" id="610424at2"/>
<name>A0A1M7C943_9BACT</name>
<dbReference type="STRING" id="1121959.SAMN02746009_03101"/>
<reference evidence="4" key="1">
    <citation type="submission" date="2016-11" db="EMBL/GenBank/DDBJ databases">
        <authorList>
            <person name="Varghese N."/>
            <person name="Submissions S."/>
        </authorList>
    </citation>
    <scope>NUCLEOTIDE SEQUENCE [LARGE SCALE GENOMIC DNA]</scope>
    <source>
        <strain evidence="4">DSM 18569</strain>
    </source>
</reference>
<protein>
    <submittedName>
        <fullName evidence="3">Por secretion system C-terminal sorting domain-containing protein</fullName>
    </submittedName>
</protein>
<accession>A0A1M7C943</accession>
<dbReference type="PANTHER" id="PTHR35580:SF1">
    <property type="entry name" value="PHYTASE-LIKE DOMAIN-CONTAINING PROTEIN"/>
    <property type="match status" value="1"/>
</dbReference>
<evidence type="ECO:0000256" key="1">
    <source>
        <dbReference type="SAM" id="SignalP"/>
    </source>
</evidence>
<feature type="chain" id="PRO_5012613095" evidence="1">
    <location>
        <begin position="24"/>
        <end position="597"/>
    </location>
</feature>
<keyword evidence="4" id="KW-1185">Reference proteome</keyword>
<dbReference type="PANTHER" id="PTHR35580">
    <property type="entry name" value="CELL SURFACE GLYCOPROTEIN (S-LAYER PROTEIN)-LIKE PROTEIN"/>
    <property type="match status" value="1"/>
</dbReference>
<evidence type="ECO:0000259" key="2">
    <source>
        <dbReference type="Pfam" id="PF18962"/>
    </source>
</evidence>
<dbReference type="EMBL" id="FRAS01000018">
    <property type="protein sequence ID" value="SHL63792.1"/>
    <property type="molecule type" value="Genomic_DNA"/>
</dbReference>